<evidence type="ECO:0000313" key="2">
    <source>
        <dbReference type="EMBL" id="CBX92699.1"/>
    </source>
</evidence>
<dbReference type="AlphaFoldDB" id="E4ZLL9"/>
<name>E4ZLL9_LEPMJ</name>
<evidence type="ECO:0000313" key="3">
    <source>
        <dbReference type="Proteomes" id="UP000002668"/>
    </source>
</evidence>
<dbReference type="EMBL" id="FP929094">
    <property type="protein sequence ID" value="CBX92699.1"/>
    <property type="molecule type" value="Genomic_DNA"/>
</dbReference>
<protein>
    <submittedName>
        <fullName evidence="2">Predicted protein</fullName>
    </submittedName>
</protein>
<feature type="compositionally biased region" description="Pro residues" evidence="1">
    <location>
        <begin position="26"/>
        <end position="35"/>
    </location>
</feature>
<keyword evidence="3" id="KW-1185">Reference proteome</keyword>
<dbReference type="VEuPathDB" id="FungiDB:LEMA_uP054050.1"/>
<dbReference type="Proteomes" id="UP000002668">
    <property type="component" value="Genome"/>
</dbReference>
<feature type="region of interest" description="Disordered" evidence="1">
    <location>
        <begin position="1"/>
        <end position="35"/>
    </location>
</feature>
<accession>E4ZLL9</accession>
<gene>
    <name evidence="2" type="ORF">LEMA_uP054050.1</name>
</gene>
<evidence type="ECO:0000256" key="1">
    <source>
        <dbReference type="SAM" id="MobiDB-lite"/>
    </source>
</evidence>
<reference evidence="3" key="1">
    <citation type="journal article" date="2011" name="Nat. Commun.">
        <title>Effector diversification within compartments of the Leptosphaeria maculans genome affected by Repeat-Induced Point mutations.</title>
        <authorList>
            <person name="Rouxel T."/>
            <person name="Grandaubert J."/>
            <person name="Hane J.K."/>
            <person name="Hoede C."/>
            <person name="van de Wouw A.P."/>
            <person name="Couloux A."/>
            <person name="Dominguez V."/>
            <person name="Anthouard V."/>
            <person name="Bally P."/>
            <person name="Bourras S."/>
            <person name="Cozijnsen A.J."/>
            <person name="Ciuffetti L.M."/>
            <person name="Degrave A."/>
            <person name="Dilmaghani A."/>
            <person name="Duret L."/>
            <person name="Fudal I."/>
            <person name="Goodwin S.B."/>
            <person name="Gout L."/>
            <person name="Glaser N."/>
            <person name="Linglin J."/>
            <person name="Kema G.H.J."/>
            <person name="Lapalu N."/>
            <person name="Lawrence C.B."/>
            <person name="May K."/>
            <person name="Meyer M."/>
            <person name="Ollivier B."/>
            <person name="Poulain J."/>
            <person name="Schoch C.L."/>
            <person name="Simon A."/>
            <person name="Spatafora J.W."/>
            <person name="Stachowiak A."/>
            <person name="Turgeon B.G."/>
            <person name="Tyler B.M."/>
            <person name="Vincent D."/>
            <person name="Weissenbach J."/>
            <person name="Amselem J."/>
            <person name="Quesneville H."/>
            <person name="Oliver R.P."/>
            <person name="Wincker P."/>
            <person name="Balesdent M.-H."/>
            <person name="Howlett B.J."/>
        </authorList>
    </citation>
    <scope>NUCLEOTIDE SEQUENCE [LARGE SCALE GENOMIC DNA]</scope>
    <source>
        <strain evidence="3">JN3 / isolate v23.1.3 / race Av1-4-5-6-7-8</strain>
    </source>
</reference>
<dbReference type="HOGENOM" id="CLU_3368636_0_0_1"/>
<dbReference type="InParanoid" id="E4ZLL9"/>
<organism evidence="3">
    <name type="scientific">Leptosphaeria maculans (strain JN3 / isolate v23.1.3 / race Av1-4-5-6-7-8)</name>
    <name type="common">Blackleg fungus</name>
    <name type="synonym">Phoma lingam</name>
    <dbReference type="NCBI Taxonomy" id="985895"/>
    <lineage>
        <taxon>Eukaryota</taxon>
        <taxon>Fungi</taxon>
        <taxon>Dikarya</taxon>
        <taxon>Ascomycota</taxon>
        <taxon>Pezizomycotina</taxon>
        <taxon>Dothideomycetes</taxon>
        <taxon>Pleosporomycetidae</taxon>
        <taxon>Pleosporales</taxon>
        <taxon>Pleosporineae</taxon>
        <taxon>Leptosphaeriaceae</taxon>
        <taxon>Plenodomus</taxon>
        <taxon>Plenodomus lingam/Leptosphaeria maculans species complex</taxon>
    </lineage>
</organism>
<sequence length="35" mass="3759">MALASPKVHPGTNPNPDSLGPLTVQPRPPNLRPCW</sequence>
<proteinExistence type="predicted"/>